<evidence type="ECO:0000256" key="11">
    <source>
        <dbReference type="SAM" id="MobiDB-lite"/>
    </source>
</evidence>
<protein>
    <recommendedName>
        <fullName evidence="12">HSF-type DNA-binding domain-containing protein</fullName>
    </recommendedName>
</protein>
<comment type="caution">
    <text evidence="13">The sequence shown here is derived from an EMBL/GenBank/DDBJ whole genome shotgun (WGS) entry which is preliminary data.</text>
</comment>
<evidence type="ECO:0000256" key="7">
    <source>
        <dbReference type="ARBA" id="ARBA00023163"/>
    </source>
</evidence>
<dbReference type="SUPFAM" id="SSF46785">
    <property type="entry name" value="Winged helix' DNA-binding domain"/>
    <property type="match status" value="1"/>
</dbReference>
<comment type="similarity">
    <text evidence="9">Belongs to the HSF family.</text>
</comment>
<keyword evidence="3" id="KW-0597">Phosphoprotein</keyword>
<evidence type="ECO:0000256" key="10">
    <source>
        <dbReference type="SAM" id="Coils"/>
    </source>
</evidence>
<dbReference type="GO" id="GO:0003700">
    <property type="term" value="F:DNA-binding transcription factor activity"/>
    <property type="evidence" value="ECO:0007669"/>
    <property type="project" value="InterPro"/>
</dbReference>
<comment type="subunit">
    <text evidence="2">Homotrimer.</text>
</comment>
<organism evidence="13 14">
    <name type="scientific">Nelumbo nucifera</name>
    <name type="common">Sacred lotus</name>
    <dbReference type="NCBI Taxonomy" id="4432"/>
    <lineage>
        <taxon>Eukaryota</taxon>
        <taxon>Viridiplantae</taxon>
        <taxon>Streptophyta</taxon>
        <taxon>Embryophyta</taxon>
        <taxon>Tracheophyta</taxon>
        <taxon>Spermatophyta</taxon>
        <taxon>Magnoliopsida</taxon>
        <taxon>Proteales</taxon>
        <taxon>Nelumbonaceae</taxon>
        <taxon>Nelumbo</taxon>
    </lineage>
</organism>
<sequence>MAHKSVPAPFLTKTFQLVEDRSTDDMISWNDNGTTFVVWNPADFARDLLPNYFKHSNFSSFVRQLNIYGKKSAFSPNTIAYLISIYSGFRKIVPDRWEFANEYFRRGEKDLLSEIHRRKTTVHTHAGEKSNGVGGGPISFPAANSGENLGSSSTTSPDSKNHPSGEATVTQHLWDLSDENEKLRKDNQLLNSELAQKKKQCEEIIAFLSKYVSVSPDQINRIMMQGRKGSNSHDGLLDKKENDDDEKEENVSLKLFGVWLKGSKRGREENGVISGTRTPPLKKKKRMDFEAPWPWMKINSSSGETSKVCN</sequence>
<evidence type="ECO:0000256" key="2">
    <source>
        <dbReference type="ARBA" id="ARBA00011233"/>
    </source>
</evidence>
<keyword evidence="5" id="KW-0346">Stress response</keyword>
<evidence type="ECO:0000313" key="13">
    <source>
        <dbReference type="EMBL" id="DAD21548.1"/>
    </source>
</evidence>
<feature type="coiled-coil region" evidence="10">
    <location>
        <begin position="173"/>
        <end position="200"/>
    </location>
</feature>
<dbReference type="Proteomes" id="UP000607653">
    <property type="component" value="Unassembled WGS sequence"/>
</dbReference>
<dbReference type="FunFam" id="1.10.10.10:FF:000037">
    <property type="entry name" value="Heat stress transcription factor B-4"/>
    <property type="match status" value="1"/>
</dbReference>
<dbReference type="InterPro" id="IPR036388">
    <property type="entry name" value="WH-like_DNA-bd_sf"/>
</dbReference>
<accession>A0A822XVU1</accession>
<keyword evidence="8" id="KW-0539">Nucleus</keyword>
<keyword evidence="6" id="KW-0238">DNA-binding</keyword>
<dbReference type="InterPro" id="IPR000232">
    <property type="entry name" value="HSF_DNA-bd"/>
</dbReference>
<evidence type="ECO:0000256" key="5">
    <source>
        <dbReference type="ARBA" id="ARBA00023016"/>
    </source>
</evidence>
<dbReference type="SMART" id="SM00415">
    <property type="entry name" value="HSF"/>
    <property type="match status" value="1"/>
</dbReference>
<evidence type="ECO:0000256" key="6">
    <source>
        <dbReference type="ARBA" id="ARBA00023125"/>
    </source>
</evidence>
<evidence type="ECO:0000256" key="8">
    <source>
        <dbReference type="ARBA" id="ARBA00023242"/>
    </source>
</evidence>
<feature type="region of interest" description="Disordered" evidence="11">
    <location>
        <begin position="226"/>
        <end position="248"/>
    </location>
</feature>
<keyword evidence="7" id="KW-0804">Transcription</keyword>
<gene>
    <name evidence="13" type="ORF">HUJ06_023011</name>
</gene>
<dbReference type="PRINTS" id="PR00056">
    <property type="entry name" value="HSFDOMAIN"/>
</dbReference>
<feature type="domain" description="HSF-type DNA-binding" evidence="12">
    <location>
        <begin position="6"/>
        <end position="118"/>
    </location>
</feature>
<dbReference type="Pfam" id="PF00447">
    <property type="entry name" value="HSF_DNA-bind"/>
    <property type="match status" value="1"/>
</dbReference>
<reference evidence="13 14" key="1">
    <citation type="journal article" date="2020" name="Mol. Biol. Evol.">
        <title>Distinct Expression and Methylation Patterns for Genes with Different Fates following a Single Whole-Genome Duplication in Flowering Plants.</title>
        <authorList>
            <person name="Shi T."/>
            <person name="Rahmani R.S."/>
            <person name="Gugger P.F."/>
            <person name="Wang M."/>
            <person name="Li H."/>
            <person name="Zhang Y."/>
            <person name="Li Z."/>
            <person name="Wang Q."/>
            <person name="Van de Peer Y."/>
            <person name="Marchal K."/>
            <person name="Chen J."/>
        </authorList>
    </citation>
    <scope>NUCLEOTIDE SEQUENCE [LARGE SCALE GENOMIC DNA]</scope>
    <source>
        <tissue evidence="13">Leaf</tissue>
    </source>
</reference>
<keyword evidence="4" id="KW-0805">Transcription regulation</keyword>
<evidence type="ECO:0000256" key="9">
    <source>
        <dbReference type="RuleBase" id="RU004020"/>
    </source>
</evidence>
<dbReference type="PANTHER" id="PTHR10015">
    <property type="entry name" value="HEAT SHOCK TRANSCRIPTION FACTOR"/>
    <property type="match status" value="1"/>
</dbReference>
<dbReference type="GO" id="GO:0005634">
    <property type="term" value="C:nucleus"/>
    <property type="evidence" value="ECO:0007669"/>
    <property type="project" value="UniProtKB-SubCell"/>
</dbReference>
<comment type="subcellular location">
    <subcellularLocation>
        <location evidence="1">Nucleus</location>
    </subcellularLocation>
</comment>
<evidence type="ECO:0000313" key="14">
    <source>
        <dbReference type="Proteomes" id="UP000607653"/>
    </source>
</evidence>
<name>A0A822XVU1_NELNU</name>
<proteinExistence type="inferred from homology"/>
<dbReference type="AlphaFoldDB" id="A0A822XVU1"/>
<evidence type="ECO:0000256" key="3">
    <source>
        <dbReference type="ARBA" id="ARBA00022553"/>
    </source>
</evidence>
<dbReference type="PANTHER" id="PTHR10015:SF329">
    <property type="entry name" value="HEAT STRESS TRANSCRIPTION FACTOR B-1"/>
    <property type="match status" value="1"/>
</dbReference>
<feature type="compositionally biased region" description="Polar residues" evidence="11">
    <location>
        <begin position="145"/>
        <end position="158"/>
    </location>
</feature>
<evidence type="ECO:0000259" key="12">
    <source>
        <dbReference type="SMART" id="SM00415"/>
    </source>
</evidence>
<feature type="region of interest" description="Disordered" evidence="11">
    <location>
        <begin position="121"/>
        <end position="166"/>
    </location>
</feature>
<dbReference type="InterPro" id="IPR036390">
    <property type="entry name" value="WH_DNA-bd_sf"/>
</dbReference>
<dbReference type="GO" id="GO:0043565">
    <property type="term" value="F:sequence-specific DNA binding"/>
    <property type="evidence" value="ECO:0007669"/>
    <property type="project" value="InterPro"/>
</dbReference>
<keyword evidence="14" id="KW-1185">Reference proteome</keyword>
<evidence type="ECO:0000256" key="1">
    <source>
        <dbReference type="ARBA" id="ARBA00004123"/>
    </source>
</evidence>
<dbReference type="Gene3D" id="1.10.10.10">
    <property type="entry name" value="Winged helix-like DNA-binding domain superfamily/Winged helix DNA-binding domain"/>
    <property type="match status" value="1"/>
</dbReference>
<dbReference type="EMBL" id="DUZY01000001">
    <property type="protein sequence ID" value="DAD21548.1"/>
    <property type="molecule type" value="Genomic_DNA"/>
</dbReference>
<evidence type="ECO:0000256" key="4">
    <source>
        <dbReference type="ARBA" id="ARBA00023015"/>
    </source>
</evidence>
<keyword evidence="10" id="KW-0175">Coiled coil</keyword>